<name>A0A2N9XLH0_9NEIS</name>
<feature type="transmembrane region" description="Helical" evidence="1">
    <location>
        <begin position="45"/>
        <end position="64"/>
    </location>
</feature>
<keyword evidence="1" id="KW-0812">Transmembrane</keyword>
<dbReference type="Proteomes" id="UP000229970">
    <property type="component" value="Unassembled WGS sequence"/>
</dbReference>
<keyword evidence="1" id="KW-1133">Transmembrane helix</keyword>
<proteinExistence type="predicted"/>
<evidence type="ECO:0000313" key="3">
    <source>
        <dbReference type="Proteomes" id="UP000229970"/>
    </source>
</evidence>
<organism evidence="2 3">
    <name type="scientific">Snodgrassella alvi</name>
    <dbReference type="NCBI Taxonomy" id="1196083"/>
    <lineage>
        <taxon>Bacteria</taxon>
        <taxon>Pseudomonadati</taxon>
        <taxon>Pseudomonadota</taxon>
        <taxon>Betaproteobacteria</taxon>
        <taxon>Neisseriales</taxon>
        <taxon>Neisseriaceae</taxon>
        <taxon>Snodgrassella</taxon>
    </lineage>
</organism>
<keyword evidence="1" id="KW-0472">Membrane</keyword>
<dbReference type="EMBL" id="MEIP01000011">
    <property type="protein sequence ID" value="PIT49175.1"/>
    <property type="molecule type" value="Genomic_DNA"/>
</dbReference>
<sequence length="89" mass="10502">MNNLKIAFFAWAFLWVDTLKAIFTPIRDGLITFKEFIEGNGVFAPILSVFMLFCPFLVIPIVWYEMKKNKNKKAIRAFIRDVEKRRGKK</sequence>
<reference evidence="2 3" key="1">
    <citation type="journal article" date="2017" name="MBio">
        <title>Type VI secretion-mediated competition in the bee gut microbiome.</title>
        <authorList>
            <person name="Steele M.I."/>
            <person name="Kwong W.K."/>
            <person name="Powell J.E."/>
            <person name="Whiteley M."/>
            <person name="Moran N.A."/>
        </authorList>
    </citation>
    <scope>NUCLEOTIDE SEQUENCE [LARGE SCALE GENOMIC DNA]</scope>
    <source>
        <strain evidence="2 3">Ruf1-X</strain>
    </source>
</reference>
<accession>A0A2N9XLH0</accession>
<protein>
    <submittedName>
        <fullName evidence="2">Uncharacterized protein</fullName>
    </submittedName>
</protein>
<gene>
    <name evidence="2" type="ORF">BHC46_02770</name>
</gene>
<evidence type="ECO:0000256" key="1">
    <source>
        <dbReference type="SAM" id="Phobius"/>
    </source>
</evidence>
<dbReference type="RefSeq" id="WP_100138883.1">
    <property type="nucleotide sequence ID" value="NZ_MEIP01000011.1"/>
</dbReference>
<comment type="caution">
    <text evidence="2">The sequence shown here is derived from an EMBL/GenBank/DDBJ whole genome shotgun (WGS) entry which is preliminary data.</text>
</comment>
<evidence type="ECO:0000313" key="2">
    <source>
        <dbReference type="EMBL" id="PIT49175.1"/>
    </source>
</evidence>
<dbReference type="AlphaFoldDB" id="A0A2N9XLH0"/>